<dbReference type="CDD" id="cd18186">
    <property type="entry name" value="BTB_POZ_ZBTB_KLHL-like"/>
    <property type="match status" value="1"/>
</dbReference>
<accession>A0A166G0P7</accession>
<dbReference type="STRING" id="436010.A0A166G0P7"/>
<dbReference type="InterPro" id="IPR000210">
    <property type="entry name" value="BTB/POZ_dom"/>
</dbReference>
<dbReference type="Gene3D" id="3.30.710.10">
    <property type="entry name" value="Potassium Channel Kv1.1, Chain A"/>
    <property type="match status" value="1"/>
</dbReference>
<dbReference type="OrthoDB" id="2593747at2759"/>
<dbReference type="InterPro" id="IPR011333">
    <property type="entry name" value="SKP1/BTB/POZ_sf"/>
</dbReference>
<organism evidence="3 4">
    <name type="scientific">Athelia psychrophila</name>
    <dbReference type="NCBI Taxonomy" id="1759441"/>
    <lineage>
        <taxon>Eukaryota</taxon>
        <taxon>Fungi</taxon>
        <taxon>Dikarya</taxon>
        <taxon>Basidiomycota</taxon>
        <taxon>Agaricomycotina</taxon>
        <taxon>Agaricomycetes</taxon>
        <taxon>Agaricomycetidae</taxon>
        <taxon>Atheliales</taxon>
        <taxon>Atheliaceae</taxon>
        <taxon>Athelia</taxon>
    </lineage>
</organism>
<sequence>MLSQVEGCLFRVHRYFMDRESQVFPKGTSSDATPILLPEVTRQEFESLLDFLYDSGREEYKPTLDAWVSLLSISTRFEMSRVRSRSIAEIFKFWDQIGPVNQVTMAVKHHVPEWLPLGYAALCRRLEPIEVEEGMKLGLETTVKLAKAREGIREASSRAMDRKAPPYSFDDDLITMIVDDIFWPTPVSPVSEMATVKIPVVTSTAPFTPSAIPIDSFVEVSPPGSPQIHLPDSSPESHGCQDTLELHDQPLSPLGSPEHREIILPERPTHGFLNPLASTFEVSRASVNEGNSGEITPYEGKEKAIFRGAGKKGKKWKGKKPSLSVAAPLAALAPHLQVGEP</sequence>
<keyword evidence="4" id="KW-1185">Reference proteome</keyword>
<evidence type="ECO:0000313" key="4">
    <source>
        <dbReference type="Proteomes" id="UP000076532"/>
    </source>
</evidence>
<evidence type="ECO:0000259" key="2">
    <source>
        <dbReference type="PROSITE" id="PS50097"/>
    </source>
</evidence>
<evidence type="ECO:0000256" key="1">
    <source>
        <dbReference type="SAM" id="MobiDB-lite"/>
    </source>
</evidence>
<gene>
    <name evidence="3" type="ORF">FIBSPDRAFT_29340</name>
</gene>
<proteinExistence type="predicted"/>
<reference evidence="3 4" key="1">
    <citation type="journal article" date="2016" name="Mol. Biol. Evol.">
        <title>Comparative Genomics of Early-Diverging Mushroom-Forming Fungi Provides Insights into the Origins of Lignocellulose Decay Capabilities.</title>
        <authorList>
            <person name="Nagy L.G."/>
            <person name="Riley R."/>
            <person name="Tritt A."/>
            <person name="Adam C."/>
            <person name="Daum C."/>
            <person name="Floudas D."/>
            <person name="Sun H."/>
            <person name="Yadav J.S."/>
            <person name="Pangilinan J."/>
            <person name="Larsson K.H."/>
            <person name="Matsuura K."/>
            <person name="Barry K."/>
            <person name="Labutti K."/>
            <person name="Kuo R."/>
            <person name="Ohm R.A."/>
            <person name="Bhattacharya S.S."/>
            <person name="Shirouzu T."/>
            <person name="Yoshinaga Y."/>
            <person name="Martin F.M."/>
            <person name="Grigoriev I.V."/>
            <person name="Hibbett D.S."/>
        </authorList>
    </citation>
    <scope>NUCLEOTIDE SEQUENCE [LARGE SCALE GENOMIC DNA]</scope>
    <source>
        <strain evidence="3 4">CBS 109695</strain>
    </source>
</reference>
<dbReference type="Pfam" id="PF00651">
    <property type="entry name" value="BTB"/>
    <property type="match status" value="1"/>
</dbReference>
<dbReference type="PROSITE" id="PS50097">
    <property type="entry name" value="BTB"/>
    <property type="match status" value="1"/>
</dbReference>
<dbReference type="SUPFAM" id="SSF54695">
    <property type="entry name" value="POZ domain"/>
    <property type="match status" value="1"/>
</dbReference>
<protein>
    <recommendedName>
        <fullName evidence="2">BTB domain-containing protein</fullName>
    </recommendedName>
</protein>
<evidence type="ECO:0000313" key="3">
    <source>
        <dbReference type="EMBL" id="KZP17353.1"/>
    </source>
</evidence>
<feature type="region of interest" description="Disordered" evidence="1">
    <location>
        <begin position="221"/>
        <end position="242"/>
    </location>
</feature>
<dbReference type="EMBL" id="KV417583">
    <property type="protein sequence ID" value="KZP17353.1"/>
    <property type="molecule type" value="Genomic_DNA"/>
</dbReference>
<dbReference type="Proteomes" id="UP000076532">
    <property type="component" value="Unassembled WGS sequence"/>
</dbReference>
<name>A0A166G0P7_9AGAM</name>
<dbReference type="AlphaFoldDB" id="A0A166G0P7"/>
<feature type="domain" description="BTB" evidence="2">
    <location>
        <begin position="1"/>
        <end position="55"/>
    </location>
</feature>